<dbReference type="AlphaFoldDB" id="A0A6C0I4W2"/>
<dbReference type="Gene3D" id="1.10.30.50">
    <property type="match status" value="1"/>
</dbReference>
<protein>
    <recommendedName>
        <fullName evidence="1">GmrSD restriction endonucleases N-terminal domain-containing protein</fullName>
    </recommendedName>
</protein>
<name>A0A6C0I4W2_9ZZZZ</name>
<sequence>MSNTEPVRSRARILTQANEVAAQTIAYATTIYGNDKTTNLRPEYQRELRWTLEQYCQCVHTIMIYGHMPHILLYKLQKDDERDIPSLKYECIDGQHRLNCIFHFRASEPIVIKGKEEMIFWYHEASDCCVFYKRNAQTDSWTTNNPERRVAYFTEDEVTDFDDYKVTFETIVSRLTYDQRCEQFVKLQQGIPVRNSDLYKNFNHIPLIAYISKVMRLQASYQEHVAARSTENAKYQQQKQNWVFCAVRLCMIAIASSEEDRLLWINTTDTQVKQSLTKKAPTIMNISEEQLQQFQDAIHRWFQLLSMLEPNQRLTPIQLLSTFTRLQELEVGQEDQLLCRLTSGWTGQGLKDEKKMWFQKAYLESGRQCNYFEDCLSYLRSSSPPLQLAATAVAPRKSLSKKKRMELWERDFGKKRIGACSVCSDELKKGGVWHAGHLVAHAKGGSDTDLDNFGIECATCNLEHGTEDPRTFKKRNYSE</sequence>
<dbReference type="InterPro" id="IPR004919">
    <property type="entry name" value="GmrSD_N"/>
</dbReference>
<dbReference type="PANTHER" id="PTHR39639:SF1">
    <property type="entry name" value="DUF262 DOMAIN-CONTAINING PROTEIN"/>
    <property type="match status" value="1"/>
</dbReference>
<feature type="domain" description="GmrSD restriction endonucleases N-terminal" evidence="1">
    <location>
        <begin position="36"/>
        <end position="202"/>
    </location>
</feature>
<reference evidence="2" key="1">
    <citation type="journal article" date="2020" name="Nature">
        <title>Giant virus diversity and host interactions through global metagenomics.</title>
        <authorList>
            <person name="Schulz F."/>
            <person name="Roux S."/>
            <person name="Paez-Espino D."/>
            <person name="Jungbluth S."/>
            <person name="Walsh D.A."/>
            <person name="Denef V.J."/>
            <person name="McMahon K.D."/>
            <person name="Konstantinidis K.T."/>
            <person name="Eloe-Fadrosh E.A."/>
            <person name="Kyrpides N.C."/>
            <person name="Woyke T."/>
        </authorList>
    </citation>
    <scope>NUCLEOTIDE SEQUENCE</scope>
    <source>
        <strain evidence="2">GVMAG-M-3300023184-190</strain>
    </source>
</reference>
<dbReference type="EMBL" id="MN740088">
    <property type="protein sequence ID" value="QHT87407.1"/>
    <property type="molecule type" value="Genomic_DNA"/>
</dbReference>
<dbReference type="PANTHER" id="PTHR39639">
    <property type="entry name" value="CHROMOSOME 16, WHOLE GENOME SHOTGUN SEQUENCE"/>
    <property type="match status" value="1"/>
</dbReference>
<evidence type="ECO:0000313" key="2">
    <source>
        <dbReference type="EMBL" id="QHT87407.1"/>
    </source>
</evidence>
<accession>A0A6C0I4W2</accession>
<proteinExistence type="predicted"/>
<organism evidence="2">
    <name type="scientific">viral metagenome</name>
    <dbReference type="NCBI Taxonomy" id="1070528"/>
    <lineage>
        <taxon>unclassified sequences</taxon>
        <taxon>metagenomes</taxon>
        <taxon>organismal metagenomes</taxon>
    </lineage>
</organism>
<dbReference type="Pfam" id="PF03235">
    <property type="entry name" value="GmrSD_N"/>
    <property type="match status" value="1"/>
</dbReference>
<evidence type="ECO:0000259" key="1">
    <source>
        <dbReference type="Pfam" id="PF03235"/>
    </source>
</evidence>